<feature type="compositionally biased region" description="Polar residues" evidence="2">
    <location>
        <begin position="71"/>
        <end position="86"/>
    </location>
</feature>
<keyword evidence="1" id="KW-0620">Polyamine biosynthesis</keyword>
<reference evidence="3" key="1">
    <citation type="submission" date="2022-08" db="EMBL/GenBank/DDBJ databases">
        <authorList>
            <person name="Gutierrez-Valencia J."/>
        </authorList>
    </citation>
    <scope>NUCLEOTIDE SEQUENCE</scope>
</reference>
<evidence type="ECO:0000313" key="4">
    <source>
        <dbReference type="Proteomes" id="UP001154282"/>
    </source>
</evidence>
<dbReference type="PANTHER" id="PTHR43317">
    <property type="entry name" value="THERMOSPERMINE SYNTHASE ACAULIS5"/>
    <property type="match status" value="1"/>
</dbReference>
<comment type="caution">
    <text evidence="3">The sequence shown here is derived from an EMBL/GenBank/DDBJ whole genome shotgun (WGS) entry which is preliminary data.</text>
</comment>
<dbReference type="GO" id="GO:0010487">
    <property type="term" value="F:thermospermine synthase activity"/>
    <property type="evidence" value="ECO:0007669"/>
    <property type="project" value="TreeGrafter"/>
</dbReference>
<protein>
    <recommendedName>
        <fullName evidence="5">S-adenosyl-L-methionine-dependent methyltransferases superfamily protein</fullName>
    </recommendedName>
</protein>
<organism evidence="3 4">
    <name type="scientific">Linum tenue</name>
    <dbReference type="NCBI Taxonomy" id="586396"/>
    <lineage>
        <taxon>Eukaryota</taxon>
        <taxon>Viridiplantae</taxon>
        <taxon>Streptophyta</taxon>
        <taxon>Embryophyta</taxon>
        <taxon>Tracheophyta</taxon>
        <taxon>Spermatophyta</taxon>
        <taxon>Magnoliopsida</taxon>
        <taxon>eudicotyledons</taxon>
        <taxon>Gunneridae</taxon>
        <taxon>Pentapetalae</taxon>
        <taxon>rosids</taxon>
        <taxon>fabids</taxon>
        <taxon>Malpighiales</taxon>
        <taxon>Linaceae</taxon>
        <taxon>Linum</taxon>
    </lineage>
</organism>
<dbReference type="GO" id="GO:0006596">
    <property type="term" value="P:polyamine biosynthetic process"/>
    <property type="evidence" value="ECO:0007669"/>
    <property type="project" value="UniProtKB-KW"/>
</dbReference>
<dbReference type="PANTHER" id="PTHR43317:SF1">
    <property type="entry name" value="THERMOSPERMINE SYNTHASE ACAULIS5"/>
    <property type="match status" value="1"/>
</dbReference>
<sequence length="360" mass="40101">MVAEENGRASTKSQKLGKENMAVTRASLFSPPPAMVSPIRFSRHDAPQPFNSNRYSLPRKPLKITAKSEKTQLSNRKTNPRTQTQIESDDDDGGIPMEDIKIIARFKSRHNYIRVLEVSRRATDHPLAGSRLLLLDAPGNIHSISFLVKSLTDTYFDVFATLPPILPASGPVAILGFGAGSTARLVLELYPDVIVHGWELDPSVIDVGREFFGLHKLESQYKDRLFIYIGNALTAAVKDGYSGIFVDLFSKGSLIPELQDPNTWEMLRRRLTKCGRVMVNVGGSCVEAENKRRDGKVVMEQTLAAMRTVFGDQLHVLKLGKRSSEDSTLALTGPLPDRKAWKTAIPHKALRHYVDMWVPL</sequence>
<keyword evidence="4" id="KW-1185">Reference proteome</keyword>
<evidence type="ECO:0000256" key="2">
    <source>
        <dbReference type="SAM" id="MobiDB-lite"/>
    </source>
</evidence>
<evidence type="ECO:0000313" key="3">
    <source>
        <dbReference type="EMBL" id="CAI0421919.1"/>
    </source>
</evidence>
<evidence type="ECO:0000256" key="1">
    <source>
        <dbReference type="ARBA" id="ARBA00023115"/>
    </source>
</evidence>
<accession>A0AAV0KLZ9</accession>
<gene>
    <name evidence="3" type="ORF">LITE_LOCUS18967</name>
</gene>
<dbReference type="FunFam" id="3.40.50.150:FF:000299">
    <property type="entry name" value="S-adenosyl-L-methionine-dependent methyltransferases superfamily protein"/>
    <property type="match status" value="1"/>
</dbReference>
<proteinExistence type="predicted"/>
<name>A0AAV0KLZ9_9ROSI</name>
<dbReference type="Proteomes" id="UP001154282">
    <property type="component" value="Unassembled WGS sequence"/>
</dbReference>
<evidence type="ECO:0008006" key="5">
    <source>
        <dbReference type="Google" id="ProtNLM"/>
    </source>
</evidence>
<dbReference type="InterPro" id="IPR029063">
    <property type="entry name" value="SAM-dependent_MTases_sf"/>
</dbReference>
<feature type="region of interest" description="Disordered" evidence="2">
    <location>
        <begin position="1"/>
        <end position="93"/>
    </location>
</feature>
<dbReference type="AlphaFoldDB" id="A0AAV0KLZ9"/>
<dbReference type="EMBL" id="CAMGYJ010000005">
    <property type="protein sequence ID" value="CAI0421919.1"/>
    <property type="molecule type" value="Genomic_DNA"/>
</dbReference>
<dbReference type="Gene3D" id="3.40.50.150">
    <property type="entry name" value="Vaccinia Virus protein VP39"/>
    <property type="match status" value="1"/>
</dbReference>
<dbReference type="SUPFAM" id="SSF53335">
    <property type="entry name" value="S-adenosyl-L-methionine-dependent methyltransferases"/>
    <property type="match status" value="1"/>
</dbReference>